<dbReference type="SUPFAM" id="SSF53850">
    <property type="entry name" value="Periplasmic binding protein-like II"/>
    <property type="match status" value="1"/>
</dbReference>
<keyword evidence="1" id="KW-0732">Signal</keyword>
<evidence type="ECO:0000256" key="1">
    <source>
        <dbReference type="SAM" id="SignalP"/>
    </source>
</evidence>
<feature type="signal peptide" evidence="1">
    <location>
        <begin position="1"/>
        <end position="24"/>
    </location>
</feature>
<reference evidence="2 3" key="1">
    <citation type="journal article" date="2019" name="Commun. Biol.">
        <title>The bagworm genome reveals a unique fibroin gene that provides high tensile strength.</title>
        <authorList>
            <person name="Kono N."/>
            <person name="Nakamura H."/>
            <person name="Ohtoshi R."/>
            <person name="Tomita M."/>
            <person name="Numata K."/>
            <person name="Arakawa K."/>
        </authorList>
    </citation>
    <scope>NUCLEOTIDE SEQUENCE [LARGE SCALE GENOMIC DNA]</scope>
</reference>
<keyword evidence="3" id="KW-1185">Reference proteome</keyword>
<name>A0A4C1YJR9_EUMVA</name>
<evidence type="ECO:0000313" key="2">
    <source>
        <dbReference type="EMBL" id="GBP76368.1"/>
    </source>
</evidence>
<dbReference type="EMBL" id="BGZK01001289">
    <property type="protein sequence ID" value="GBP76368.1"/>
    <property type="molecule type" value="Genomic_DNA"/>
</dbReference>
<evidence type="ECO:0000313" key="3">
    <source>
        <dbReference type="Proteomes" id="UP000299102"/>
    </source>
</evidence>
<dbReference type="AlphaFoldDB" id="A0A4C1YJR9"/>
<feature type="chain" id="PRO_5020024186" evidence="1">
    <location>
        <begin position="25"/>
        <end position="439"/>
    </location>
</feature>
<comment type="caution">
    <text evidence="2">The sequence shown here is derived from an EMBL/GenBank/DDBJ whole genome shotgun (WGS) entry which is preliminary data.</text>
</comment>
<accession>A0A4C1YJR9</accession>
<protein>
    <submittedName>
        <fullName evidence="2">Transferrin</fullName>
    </submittedName>
</protein>
<dbReference type="OrthoDB" id="8183540at2759"/>
<gene>
    <name evidence="2" type="ORF">EVAR_53643_1</name>
</gene>
<sequence>MVVVSVVMITKLAFVVALIAATTATENFYRVCVISEKLKICQDLLERSGYGFYCVAVASNMECAFMLARDQVQIGVFSEEEMLFLTQVQTEGHRVVASIRDKENKVLNIKRERALGTDTYLKLISATEFPYRLMVCISVLAPSRIEFESFCQSILPNYGLTDQGDRKSIMTFSSTHLLITGRFAFETVAVVSTSHTGGLEGLRQGRYCHPGLGYFKHPWSPRVASSLEKKVAKTDRFSEPDRHVKTFEELEVSTLSNFFDAACRPGRWSSDEAVDTRLNARVTSNNATCRRTHDSNARVRVRNMLKHSYRRYDAWAIFIDNQHILALECLTKHNDTVAYVAWEYVIQYFLIAINTRRSNNTCQFLVLSQQWEPKLISNYALLCPDNTLVPLTHNIVNSSLSPCAWVQQPGAPWLPAREYMALCSRAILRSLAAIYKCAG</sequence>
<dbReference type="Proteomes" id="UP000299102">
    <property type="component" value="Unassembled WGS sequence"/>
</dbReference>
<proteinExistence type="predicted"/>
<organism evidence="2 3">
    <name type="scientific">Eumeta variegata</name>
    <name type="common">Bagworm moth</name>
    <name type="synonym">Eumeta japonica</name>
    <dbReference type="NCBI Taxonomy" id="151549"/>
    <lineage>
        <taxon>Eukaryota</taxon>
        <taxon>Metazoa</taxon>
        <taxon>Ecdysozoa</taxon>
        <taxon>Arthropoda</taxon>
        <taxon>Hexapoda</taxon>
        <taxon>Insecta</taxon>
        <taxon>Pterygota</taxon>
        <taxon>Neoptera</taxon>
        <taxon>Endopterygota</taxon>
        <taxon>Lepidoptera</taxon>
        <taxon>Glossata</taxon>
        <taxon>Ditrysia</taxon>
        <taxon>Tineoidea</taxon>
        <taxon>Psychidae</taxon>
        <taxon>Oiketicinae</taxon>
        <taxon>Eumeta</taxon>
    </lineage>
</organism>
<dbReference type="STRING" id="151549.A0A4C1YJR9"/>
<dbReference type="Gene3D" id="3.40.190.10">
    <property type="entry name" value="Periplasmic binding protein-like II"/>
    <property type="match status" value="1"/>
</dbReference>